<proteinExistence type="predicted"/>
<comment type="caution">
    <text evidence="1">The sequence shown here is derived from an EMBL/GenBank/DDBJ whole genome shotgun (WGS) entry which is preliminary data.</text>
</comment>
<accession>H0EBW5</accession>
<dbReference type="Proteomes" id="UP000005143">
    <property type="component" value="Unassembled WGS sequence"/>
</dbReference>
<dbReference type="AlphaFoldDB" id="H0EBW5"/>
<evidence type="ECO:0000313" key="2">
    <source>
        <dbReference type="Proteomes" id="UP000005143"/>
    </source>
</evidence>
<reference evidence="1 2" key="1">
    <citation type="journal article" date="2013" name="Biodegradation">
        <title>Quantitative proteomic analysis of ibuprofen-degrading Patulibacter sp. strain I11.</title>
        <authorList>
            <person name="Almeida B."/>
            <person name="Kjeldal H."/>
            <person name="Lolas I."/>
            <person name="Knudsen A.D."/>
            <person name="Carvalho G."/>
            <person name="Nielsen K.L."/>
            <person name="Barreto Crespo M.T."/>
            <person name="Stensballe A."/>
            <person name="Nielsen J.L."/>
        </authorList>
    </citation>
    <scope>NUCLEOTIDE SEQUENCE [LARGE SCALE GENOMIC DNA]</scope>
    <source>
        <strain evidence="1 2">I11</strain>
    </source>
</reference>
<gene>
    <name evidence="1" type="ORF">PAI11_43480</name>
</gene>
<name>H0EBW5_9ACTN</name>
<sequence>MTSGSFKLGTSTVPIGDTITLQGGYELDPDTGATTWINAEGGPTLSATPLDVPGGLLGLPDTTGWPGWLLDQFEAAVSSVNAVTATAELAGPVQFNLNNYFGESGTAITLPLRVKLSNPFLGNNCYIGSNSDPVLLQLTSGATSPPPPNTSISGQLGSVTVLYRGRLIKNDGFRLVDNAFRAPEADGCGNFFTNWLLDPAVNLKQGLPSSAGKNAAIMEGNQKIGNVLNVRASIPTS</sequence>
<dbReference type="EMBL" id="AGUD01000319">
    <property type="protein sequence ID" value="EHN08842.1"/>
    <property type="molecule type" value="Genomic_DNA"/>
</dbReference>
<protein>
    <submittedName>
        <fullName evidence="1">Putative secreted protein</fullName>
    </submittedName>
</protein>
<evidence type="ECO:0000313" key="1">
    <source>
        <dbReference type="EMBL" id="EHN08842.1"/>
    </source>
</evidence>
<organism evidence="1 2">
    <name type="scientific">Patulibacter medicamentivorans</name>
    <dbReference type="NCBI Taxonomy" id="1097667"/>
    <lineage>
        <taxon>Bacteria</taxon>
        <taxon>Bacillati</taxon>
        <taxon>Actinomycetota</taxon>
        <taxon>Thermoleophilia</taxon>
        <taxon>Solirubrobacterales</taxon>
        <taxon>Patulibacteraceae</taxon>
        <taxon>Patulibacter</taxon>
    </lineage>
</organism>
<keyword evidence="2" id="KW-1185">Reference proteome</keyword>